<dbReference type="SUPFAM" id="SSF54211">
    <property type="entry name" value="Ribosomal protein S5 domain 2-like"/>
    <property type="match status" value="1"/>
</dbReference>
<evidence type="ECO:0000256" key="3">
    <source>
        <dbReference type="ARBA" id="ARBA00017473"/>
    </source>
</evidence>
<dbReference type="GO" id="GO:0050515">
    <property type="term" value="F:4-(cytidine 5'-diphospho)-2-C-methyl-D-erythritol kinase activity"/>
    <property type="evidence" value="ECO:0007669"/>
    <property type="project" value="UniProtKB-UniRule"/>
</dbReference>
<proteinExistence type="inferred from homology"/>
<dbReference type="HAMAP" id="MF_00061">
    <property type="entry name" value="IspE"/>
    <property type="match status" value="1"/>
</dbReference>
<keyword evidence="4 9" id="KW-0808">Transferase</keyword>
<dbReference type="RefSeq" id="WP_101589186.1">
    <property type="nucleotide sequence ID" value="NZ_FXZM01000008.1"/>
</dbReference>
<feature type="active site" evidence="9">
    <location>
        <position position="18"/>
    </location>
</feature>
<comment type="pathway">
    <text evidence="9">Isoprenoid biosynthesis; isopentenyl diphosphate biosynthesis via DXP pathway; isopentenyl diphosphate from 1-deoxy-D-xylulose 5-phosphate: step 3/6.</text>
</comment>
<evidence type="ECO:0000256" key="8">
    <source>
        <dbReference type="ARBA" id="ARBA00032554"/>
    </source>
</evidence>
<evidence type="ECO:0000256" key="2">
    <source>
        <dbReference type="ARBA" id="ARBA00012052"/>
    </source>
</evidence>
<comment type="similarity">
    <text evidence="1 9">Belongs to the GHMP kinase family. IspE subfamily.</text>
</comment>
<dbReference type="UniPathway" id="UPA00056">
    <property type="reaction ID" value="UER00094"/>
</dbReference>
<feature type="domain" description="GHMP kinase C-terminal" evidence="11">
    <location>
        <begin position="229"/>
        <end position="295"/>
    </location>
</feature>
<evidence type="ECO:0000313" key="13">
    <source>
        <dbReference type="Proteomes" id="UP000234462"/>
    </source>
</evidence>
<dbReference type="PIRSF" id="PIRSF010376">
    <property type="entry name" value="IspE"/>
    <property type="match status" value="1"/>
</dbReference>
<dbReference type="NCBIfam" id="TIGR00154">
    <property type="entry name" value="ispE"/>
    <property type="match status" value="1"/>
</dbReference>
<comment type="function">
    <text evidence="9">Catalyzes the phosphorylation of the position 2 hydroxy group of 4-diphosphocytidyl-2C-methyl-D-erythritol.</text>
</comment>
<dbReference type="GO" id="GO:0016114">
    <property type="term" value="P:terpenoid biosynthetic process"/>
    <property type="evidence" value="ECO:0007669"/>
    <property type="project" value="UniProtKB-UniRule"/>
</dbReference>
<sequence length="323" mass="33075">MSTPRQLHPSVTARAYGKINLHLGVGDPGPDGYHALVTVFEALNTPETVTIELAESDSVEVTGRRAGDGIPLDERNLALAAVIAFRKRTGWGGRVAITIDKQVPVAGGMGGGSADAAAALVAVAKLAGFDDRAVLEEIAATLGADVPFALHGGIALGRGRGDDLTRVLSQGTHHWVLATSTGTLSTPDVYRRVDELRDQWTAGGHSAPGGISAPGGQVAARLADPTEVLAALASGDVEALAANVHNDMTDAAVSLLPDIAHVMDEGRRAGAHAVLLSGSGPTVGFLAQNATHALELAVLLEASRGVREVVRTTGPARGAHIVE</sequence>
<protein>
    <recommendedName>
        <fullName evidence="3 9">4-diphosphocytidyl-2-C-methyl-D-erythritol kinase</fullName>
        <shortName evidence="9">CMK</shortName>
        <ecNumber evidence="2 9">2.7.1.148</ecNumber>
    </recommendedName>
    <alternativeName>
        <fullName evidence="8 9">4-(cytidine-5'-diphospho)-2-C-methyl-D-erythritol kinase</fullName>
    </alternativeName>
</protein>
<dbReference type="EC" id="2.7.1.148" evidence="2 9"/>
<evidence type="ECO:0000256" key="6">
    <source>
        <dbReference type="ARBA" id="ARBA00022777"/>
    </source>
</evidence>
<evidence type="ECO:0000259" key="10">
    <source>
        <dbReference type="Pfam" id="PF00288"/>
    </source>
</evidence>
<dbReference type="AlphaFoldDB" id="A0A2H1L789"/>
<dbReference type="PANTHER" id="PTHR43527">
    <property type="entry name" value="4-DIPHOSPHOCYTIDYL-2-C-METHYL-D-ERYTHRITOL KINASE, CHLOROPLASTIC"/>
    <property type="match status" value="1"/>
</dbReference>
<keyword evidence="6 9" id="KW-0418">Kinase</keyword>
<dbReference type="EMBL" id="FXZM01000008">
    <property type="protein sequence ID" value="SMY12243.1"/>
    <property type="molecule type" value="Genomic_DNA"/>
</dbReference>
<evidence type="ECO:0000259" key="11">
    <source>
        <dbReference type="Pfam" id="PF08544"/>
    </source>
</evidence>
<evidence type="ECO:0000256" key="1">
    <source>
        <dbReference type="ARBA" id="ARBA00009684"/>
    </source>
</evidence>
<dbReference type="Gene3D" id="3.30.70.890">
    <property type="entry name" value="GHMP kinase, C-terminal domain"/>
    <property type="match status" value="1"/>
</dbReference>
<dbReference type="PANTHER" id="PTHR43527:SF2">
    <property type="entry name" value="4-DIPHOSPHOCYTIDYL-2-C-METHYL-D-ERYTHRITOL KINASE, CHLOROPLASTIC"/>
    <property type="match status" value="1"/>
</dbReference>
<dbReference type="InterPro" id="IPR036554">
    <property type="entry name" value="GHMP_kinase_C_sf"/>
</dbReference>
<evidence type="ECO:0000256" key="4">
    <source>
        <dbReference type="ARBA" id="ARBA00022679"/>
    </source>
</evidence>
<dbReference type="InterPro" id="IPR014721">
    <property type="entry name" value="Ribsml_uS5_D2-typ_fold_subgr"/>
</dbReference>
<dbReference type="GO" id="GO:0019288">
    <property type="term" value="P:isopentenyl diphosphate biosynthetic process, methylerythritol 4-phosphate pathway"/>
    <property type="evidence" value="ECO:0007669"/>
    <property type="project" value="UniProtKB-UniRule"/>
</dbReference>
<keyword evidence="9" id="KW-0414">Isoprene biosynthesis</keyword>
<dbReference type="Gene3D" id="3.30.230.10">
    <property type="match status" value="1"/>
</dbReference>
<dbReference type="OrthoDB" id="3173073at2"/>
<dbReference type="Pfam" id="PF08544">
    <property type="entry name" value="GHMP_kinases_C"/>
    <property type="match status" value="1"/>
</dbReference>
<feature type="binding site" evidence="9">
    <location>
        <begin position="104"/>
        <end position="114"/>
    </location>
    <ligand>
        <name>ATP</name>
        <dbReference type="ChEBI" id="CHEBI:30616"/>
    </ligand>
</feature>
<dbReference type="InterPro" id="IPR020568">
    <property type="entry name" value="Ribosomal_Su5_D2-typ_SF"/>
</dbReference>
<evidence type="ECO:0000256" key="9">
    <source>
        <dbReference type="HAMAP-Rule" id="MF_00061"/>
    </source>
</evidence>
<dbReference type="NCBIfam" id="NF002870">
    <property type="entry name" value="PRK03188.1"/>
    <property type="match status" value="1"/>
</dbReference>
<accession>A0A2H1L789</accession>
<dbReference type="Pfam" id="PF00288">
    <property type="entry name" value="GHMP_kinases_N"/>
    <property type="match status" value="1"/>
</dbReference>
<evidence type="ECO:0000313" key="12">
    <source>
        <dbReference type="EMBL" id="SMY12243.1"/>
    </source>
</evidence>
<name>A0A2H1L789_9MICO</name>
<keyword evidence="13" id="KW-1185">Reference proteome</keyword>
<dbReference type="InterPro" id="IPR004424">
    <property type="entry name" value="IspE"/>
</dbReference>
<keyword evidence="5 9" id="KW-0547">Nucleotide-binding</keyword>
<feature type="active site" evidence="9">
    <location>
        <position position="145"/>
    </location>
</feature>
<gene>
    <name evidence="9" type="primary">ispE</name>
    <name evidence="12" type="ORF">BJEO58_01837</name>
</gene>
<reference evidence="13" key="1">
    <citation type="submission" date="2017-03" db="EMBL/GenBank/DDBJ databases">
        <authorList>
            <person name="Monnet C."/>
        </authorList>
    </citation>
    <scope>NUCLEOTIDE SEQUENCE [LARGE SCALE GENOMIC DNA]</scope>
    <source>
        <strain evidence="13">SJ5-8</strain>
    </source>
</reference>
<dbReference type="InterPro" id="IPR013750">
    <property type="entry name" value="GHMP_kinase_C_dom"/>
</dbReference>
<keyword evidence="7 9" id="KW-0067">ATP-binding</keyword>
<comment type="catalytic activity">
    <reaction evidence="9">
        <text>4-CDP-2-C-methyl-D-erythritol + ATP = 4-CDP-2-C-methyl-D-erythritol 2-phosphate + ADP + H(+)</text>
        <dbReference type="Rhea" id="RHEA:18437"/>
        <dbReference type="ChEBI" id="CHEBI:15378"/>
        <dbReference type="ChEBI" id="CHEBI:30616"/>
        <dbReference type="ChEBI" id="CHEBI:57823"/>
        <dbReference type="ChEBI" id="CHEBI:57919"/>
        <dbReference type="ChEBI" id="CHEBI:456216"/>
        <dbReference type="EC" id="2.7.1.148"/>
    </reaction>
</comment>
<dbReference type="InterPro" id="IPR006204">
    <property type="entry name" value="GHMP_kinase_N_dom"/>
</dbReference>
<dbReference type="Proteomes" id="UP000234462">
    <property type="component" value="Unassembled WGS sequence"/>
</dbReference>
<dbReference type="SUPFAM" id="SSF55060">
    <property type="entry name" value="GHMP Kinase, C-terminal domain"/>
    <property type="match status" value="1"/>
</dbReference>
<feature type="domain" description="GHMP kinase N-terminal" evidence="10">
    <location>
        <begin position="76"/>
        <end position="153"/>
    </location>
</feature>
<dbReference type="GO" id="GO:0005524">
    <property type="term" value="F:ATP binding"/>
    <property type="evidence" value="ECO:0007669"/>
    <property type="project" value="UniProtKB-UniRule"/>
</dbReference>
<evidence type="ECO:0000256" key="7">
    <source>
        <dbReference type="ARBA" id="ARBA00022840"/>
    </source>
</evidence>
<evidence type="ECO:0000256" key="5">
    <source>
        <dbReference type="ARBA" id="ARBA00022741"/>
    </source>
</evidence>
<organism evidence="12 13">
    <name type="scientific">Brevibacterium jeotgali</name>
    <dbReference type="NCBI Taxonomy" id="1262550"/>
    <lineage>
        <taxon>Bacteria</taxon>
        <taxon>Bacillati</taxon>
        <taxon>Actinomycetota</taxon>
        <taxon>Actinomycetes</taxon>
        <taxon>Micrococcales</taxon>
        <taxon>Brevibacteriaceae</taxon>
        <taxon>Brevibacterium</taxon>
    </lineage>
</organism>